<dbReference type="EMBL" id="BARW01001370">
    <property type="protein sequence ID" value="GAI59404.1"/>
    <property type="molecule type" value="Genomic_DNA"/>
</dbReference>
<dbReference type="Gene3D" id="3.40.50.150">
    <property type="entry name" value="Vaccinia Virus protein VP39"/>
    <property type="match status" value="1"/>
</dbReference>
<protein>
    <recommendedName>
        <fullName evidence="2">Methyltransferase domain-containing protein</fullName>
    </recommendedName>
</protein>
<evidence type="ECO:0008006" key="2">
    <source>
        <dbReference type="Google" id="ProtNLM"/>
    </source>
</evidence>
<gene>
    <name evidence="1" type="ORF">S12H4_04442</name>
</gene>
<name>X1RV84_9ZZZZ</name>
<evidence type="ECO:0000313" key="1">
    <source>
        <dbReference type="EMBL" id="GAI59404.1"/>
    </source>
</evidence>
<reference evidence="1" key="1">
    <citation type="journal article" date="2014" name="Front. Microbiol.">
        <title>High frequency of phylogenetically diverse reductive dehalogenase-homologous genes in deep subseafloor sedimentary metagenomes.</title>
        <authorList>
            <person name="Kawai M."/>
            <person name="Futagami T."/>
            <person name="Toyoda A."/>
            <person name="Takaki Y."/>
            <person name="Nishi S."/>
            <person name="Hori S."/>
            <person name="Arai W."/>
            <person name="Tsubouchi T."/>
            <person name="Morono Y."/>
            <person name="Uchiyama I."/>
            <person name="Ito T."/>
            <person name="Fujiyama A."/>
            <person name="Inagaki F."/>
            <person name="Takami H."/>
        </authorList>
    </citation>
    <scope>NUCLEOTIDE SEQUENCE</scope>
    <source>
        <strain evidence="1">Expedition CK06-06</strain>
    </source>
</reference>
<dbReference type="AlphaFoldDB" id="X1RV84"/>
<sequence>MKKINKIFPAPLYNFLNYTRDAQVDQTILDCGAGGNFPKLALFAIHGFETYGIEISEESIQNAEDFAKKNGFNLN</sequence>
<comment type="caution">
    <text evidence="1">The sequence shown here is derived from an EMBL/GenBank/DDBJ whole genome shotgun (WGS) entry which is preliminary data.</text>
</comment>
<proteinExistence type="predicted"/>
<organism evidence="1">
    <name type="scientific">marine sediment metagenome</name>
    <dbReference type="NCBI Taxonomy" id="412755"/>
    <lineage>
        <taxon>unclassified sequences</taxon>
        <taxon>metagenomes</taxon>
        <taxon>ecological metagenomes</taxon>
    </lineage>
</organism>
<accession>X1RV84</accession>
<dbReference type="InterPro" id="IPR029063">
    <property type="entry name" value="SAM-dependent_MTases_sf"/>
</dbReference>
<dbReference type="SUPFAM" id="SSF53335">
    <property type="entry name" value="S-adenosyl-L-methionine-dependent methyltransferases"/>
    <property type="match status" value="1"/>
</dbReference>
<feature type="non-terminal residue" evidence="1">
    <location>
        <position position="75"/>
    </location>
</feature>